<organism evidence="1 2">
    <name type="scientific">Cohnella rhizosphaerae</name>
    <dbReference type="NCBI Taxonomy" id="1457232"/>
    <lineage>
        <taxon>Bacteria</taxon>
        <taxon>Bacillati</taxon>
        <taxon>Bacillota</taxon>
        <taxon>Bacilli</taxon>
        <taxon>Bacillales</taxon>
        <taxon>Paenibacillaceae</taxon>
        <taxon>Cohnella</taxon>
    </lineage>
</organism>
<accession>A0A9X4QRL3</accession>
<name>A0A9X4QRL3_9BACL</name>
<dbReference type="EMBL" id="JAPDIA010000001">
    <property type="protein sequence ID" value="MDG0808364.1"/>
    <property type="molecule type" value="Genomic_DNA"/>
</dbReference>
<dbReference type="Proteomes" id="UP001153404">
    <property type="component" value="Unassembled WGS sequence"/>
</dbReference>
<protein>
    <submittedName>
        <fullName evidence="1">Uncharacterized protein</fullName>
    </submittedName>
</protein>
<dbReference type="AlphaFoldDB" id="A0A9X4QRL3"/>
<proteinExistence type="predicted"/>
<sequence>MRTPAARRQTLLGRWTYRYAFTLLVGLLAIGAAAAFAIRADTVHERKQALKRFALAAAEQVSGDDKAIRIPDGLYEWIDGTQREYRLPGQFELAVYEADGTLAFYKPGPVKPGYGTSRPPAAPAHVDRLQA</sequence>
<keyword evidence="2" id="KW-1185">Reference proteome</keyword>
<evidence type="ECO:0000313" key="1">
    <source>
        <dbReference type="EMBL" id="MDG0808364.1"/>
    </source>
</evidence>
<comment type="caution">
    <text evidence="1">The sequence shown here is derived from an EMBL/GenBank/DDBJ whole genome shotgun (WGS) entry which is preliminary data.</text>
</comment>
<dbReference type="RefSeq" id="WP_277528791.1">
    <property type="nucleotide sequence ID" value="NZ_JAPDIA010000001.1"/>
</dbReference>
<evidence type="ECO:0000313" key="2">
    <source>
        <dbReference type="Proteomes" id="UP001153404"/>
    </source>
</evidence>
<gene>
    <name evidence="1" type="ORF">OMP40_02255</name>
</gene>
<reference evidence="1" key="1">
    <citation type="submission" date="2022-10" db="EMBL/GenBank/DDBJ databases">
        <title>Comparative genomic analysis of Cohnella hashimotonis sp. nov., isolated from the International Space Station.</title>
        <authorList>
            <person name="Simpson A."/>
            <person name="Venkateswaran K."/>
        </authorList>
    </citation>
    <scope>NUCLEOTIDE SEQUENCE</scope>
    <source>
        <strain evidence="1">DSM 28161</strain>
    </source>
</reference>